<dbReference type="Proteomes" id="UP001489004">
    <property type="component" value="Unassembled WGS sequence"/>
</dbReference>
<dbReference type="InterPro" id="IPR011611">
    <property type="entry name" value="PfkB_dom"/>
</dbReference>
<keyword evidence="3 4" id="KW-0418">Kinase</keyword>
<dbReference type="SUPFAM" id="SSF53613">
    <property type="entry name" value="Ribokinase-like"/>
    <property type="match status" value="1"/>
</dbReference>
<dbReference type="PANTHER" id="PTHR43320">
    <property type="entry name" value="SUGAR KINASE"/>
    <property type="match status" value="1"/>
</dbReference>
<dbReference type="InterPro" id="IPR029056">
    <property type="entry name" value="Ribokinase-like"/>
</dbReference>
<feature type="domain" description="Carbohydrate kinase PfkB" evidence="5">
    <location>
        <begin position="36"/>
        <end position="318"/>
    </location>
</feature>
<name>A0AAW1P4W0_9CHLO</name>
<evidence type="ECO:0000256" key="4">
    <source>
        <dbReference type="RuleBase" id="RU003704"/>
    </source>
</evidence>
<proteinExistence type="inferred from homology"/>
<sequence>MVDFAASVDDTFLERCGAEKGERRVVTVEERADILETLDGSSYQVSAGGSLSNTLVAIARLGAAEHQLWGSGLLKVAMGSVVGSDPLGKFYCAQLRQAGVEILTEPQANSNTGTVVVLTTPDANRTMQSYLGTPQELPITAFLEDAICRSRVLVIEGYLWEMPNARESILTAIAGARRSGTLVALTAGDSGLITRHRDDLWAALDAGADILFTNRGEAAALLDRPGCSAEDAALALGPHCGTVVVTDGANGSYMCALGQLSVVPPHWATEKPVDTCGAGDAYAAGLLYGLLSGYNVTNMGRAGARVASTVISKFGAALTPSEALQLANVLPALEYEQDLWQAASEATVSVPEAL</sequence>
<dbReference type="AlphaFoldDB" id="A0AAW1P4W0"/>
<evidence type="ECO:0000259" key="5">
    <source>
        <dbReference type="Pfam" id="PF00294"/>
    </source>
</evidence>
<keyword evidence="2 4" id="KW-0808">Transferase</keyword>
<comment type="caution">
    <text evidence="6">The sequence shown here is derived from an EMBL/GenBank/DDBJ whole genome shotgun (WGS) entry which is preliminary data.</text>
</comment>
<comment type="similarity">
    <text evidence="1 4">Belongs to the carbohydrate kinase PfkB family.</text>
</comment>
<dbReference type="GO" id="GO:0016301">
    <property type="term" value="F:kinase activity"/>
    <property type="evidence" value="ECO:0007669"/>
    <property type="project" value="UniProtKB-KW"/>
</dbReference>
<dbReference type="Pfam" id="PF00294">
    <property type="entry name" value="PfkB"/>
    <property type="match status" value="1"/>
</dbReference>
<dbReference type="PRINTS" id="PR00990">
    <property type="entry name" value="RIBOKINASE"/>
</dbReference>
<evidence type="ECO:0000313" key="6">
    <source>
        <dbReference type="EMBL" id="KAK9803573.1"/>
    </source>
</evidence>
<dbReference type="InterPro" id="IPR052700">
    <property type="entry name" value="Carb_kinase_PfkB-like"/>
</dbReference>
<protein>
    <recommendedName>
        <fullName evidence="5">Carbohydrate kinase PfkB domain-containing protein</fullName>
    </recommendedName>
</protein>
<dbReference type="PROSITE" id="PS00584">
    <property type="entry name" value="PFKB_KINASES_2"/>
    <property type="match status" value="1"/>
</dbReference>
<dbReference type="CDD" id="cd01168">
    <property type="entry name" value="adenosine_kinase"/>
    <property type="match status" value="1"/>
</dbReference>
<dbReference type="InterPro" id="IPR002173">
    <property type="entry name" value="Carboh/pur_kinase_PfkB_CS"/>
</dbReference>
<evidence type="ECO:0000256" key="2">
    <source>
        <dbReference type="ARBA" id="ARBA00022679"/>
    </source>
</evidence>
<accession>A0AAW1P4W0</accession>
<organism evidence="6 7">
    <name type="scientific">[Myrmecia] bisecta</name>
    <dbReference type="NCBI Taxonomy" id="41462"/>
    <lineage>
        <taxon>Eukaryota</taxon>
        <taxon>Viridiplantae</taxon>
        <taxon>Chlorophyta</taxon>
        <taxon>core chlorophytes</taxon>
        <taxon>Trebouxiophyceae</taxon>
        <taxon>Trebouxiales</taxon>
        <taxon>Trebouxiaceae</taxon>
        <taxon>Myrmecia</taxon>
    </lineage>
</organism>
<dbReference type="Gene3D" id="3.40.1190.20">
    <property type="match status" value="1"/>
</dbReference>
<dbReference type="EMBL" id="JALJOR010000020">
    <property type="protein sequence ID" value="KAK9803573.1"/>
    <property type="molecule type" value="Genomic_DNA"/>
</dbReference>
<reference evidence="6 7" key="1">
    <citation type="journal article" date="2024" name="Nat. Commun.">
        <title>Phylogenomics reveals the evolutionary origins of lichenization in chlorophyte algae.</title>
        <authorList>
            <person name="Puginier C."/>
            <person name="Libourel C."/>
            <person name="Otte J."/>
            <person name="Skaloud P."/>
            <person name="Haon M."/>
            <person name="Grisel S."/>
            <person name="Petersen M."/>
            <person name="Berrin J.G."/>
            <person name="Delaux P.M."/>
            <person name="Dal Grande F."/>
            <person name="Keller J."/>
        </authorList>
    </citation>
    <scope>NUCLEOTIDE SEQUENCE [LARGE SCALE GENOMIC DNA]</scope>
    <source>
        <strain evidence="6 7">SAG 2043</strain>
    </source>
</reference>
<evidence type="ECO:0000256" key="1">
    <source>
        <dbReference type="ARBA" id="ARBA00010688"/>
    </source>
</evidence>
<gene>
    <name evidence="6" type="ORF">WJX72_001343</name>
</gene>
<dbReference type="InterPro" id="IPR002139">
    <property type="entry name" value="Ribo/fructo_kinase"/>
</dbReference>
<dbReference type="PANTHER" id="PTHR43320:SF3">
    <property type="entry name" value="CARBOHYDRATE KINASE PFKB DOMAIN-CONTAINING PROTEIN"/>
    <property type="match status" value="1"/>
</dbReference>
<keyword evidence="7" id="KW-1185">Reference proteome</keyword>
<evidence type="ECO:0000313" key="7">
    <source>
        <dbReference type="Proteomes" id="UP001489004"/>
    </source>
</evidence>
<evidence type="ECO:0000256" key="3">
    <source>
        <dbReference type="ARBA" id="ARBA00022777"/>
    </source>
</evidence>